<organism evidence="2 3">
    <name type="scientific">Gloeobacter kilaueensis (strain ATCC BAA-2537 / CCAP 1431/1 / ULC 316 / JS1)</name>
    <dbReference type="NCBI Taxonomy" id="1183438"/>
    <lineage>
        <taxon>Bacteria</taxon>
        <taxon>Bacillati</taxon>
        <taxon>Cyanobacteriota</taxon>
        <taxon>Cyanophyceae</taxon>
        <taxon>Gloeobacterales</taxon>
        <taxon>Gloeobacteraceae</taxon>
        <taxon>Gloeobacter</taxon>
    </lineage>
</organism>
<gene>
    <name evidence="2" type="ORF">GKIL_1336</name>
</gene>
<accession>U5QF40</accession>
<name>U5QF40_GLOK1</name>
<feature type="chain" id="PRO_5004663650" evidence="1">
    <location>
        <begin position="24"/>
        <end position="155"/>
    </location>
</feature>
<keyword evidence="3" id="KW-1185">Reference proteome</keyword>
<sequence length="155" mass="17532">MRIQLVAVAICFQLAILPPVARASASLSIECTTAQKSDYLYGRFALAFLYGEIQHQGRLTMRGEFGEAQVRYTLPDGEQITITQQIQLRTCRNKKILLAGSEPRDATSGKPTYRYIPDNFFIPRTALGQRNFEAVNCFVDNRRRVCMPTQLQAEP</sequence>
<dbReference type="AlphaFoldDB" id="U5QF40"/>
<evidence type="ECO:0000256" key="1">
    <source>
        <dbReference type="SAM" id="SignalP"/>
    </source>
</evidence>
<dbReference type="EMBL" id="CP003587">
    <property type="protein sequence ID" value="AGY57582.1"/>
    <property type="molecule type" value="Genomic_DNA"/>
</dbReference>
<dbReference type="HOGENOM" id="CLU_1692994_0_0_3"/>
<evidence type="ECO:0000313" key="2">
    <source>
        <dbReference type="EMBL" id="AGY57582.1"/>
    </source>
</evidence>
<evidence type="ECO:0000313" key="3">
    <source>
        <dbReference type="Proteomes" id="UP000017396"/>
    </source>
</evidence>
<dbReference type="RefSeq" id="WP_023172675.1">
    <property type="nucleotide sequence ID" value="NC_022600.1"/>
</dbReference>
<dbReference type="KEGG" id="glj:GKIL_1336"/>
<protein>
    <submittedName>
        <fullName evidence="2">Uncharacterized protein</fullName>
    </submittedName>
</protein>
<feature type="signal peptide" evidence="1">
    <location>
        <begin position="1"/>
        <end position="23"/>
    </location>
</feature>
<proteinExistence type="predicted"/>
<keyword evidence="1" id="KW-0732">Signal</keyword>
<dbReference type="Proteomes" id="UP000017396">
    <property type="component" value="Chromosome"/>
</dbReference>
<dbReference type="STRING" id="1183438.GKIL_1336"/>
<reference evidence="2 3" key="1">
    <citation type="journal article" date="2013" name="PLoS ONE">
        <title>Cultivation and Complete Genome Sequencing of Gloeobacter kilaueensis sp. nov., from a Lava Cave in Kilauea Caldera, Hawai'i.</title>
        <authorList>
            <person name="Saw J.H."/>
            <person name="Schatz M."/>
            <person name="Brown M.V."/>
            <person name="Kunkel D.D."/>
            <person name="Foster J.S."/>
            <person name="Shick H."/>
            <person name="Christensen S."/>
            <person name="Hou S."/>
            <person name="Wan X."/>
            <person name="Donachie S.P."/>
        </authorList>
    </citation>
    <scope>NUCLEOTIDE SEQUENCE [LARGE SCALE GENOMIC DNA]</scope>
    <source>
        <strain evidence="3">JS</strain>
    </source>
</reference>